<dbReference type="Proteomes" id="UP000685013">
    <property type="component" value="Chromosome 17"/>
</dbReference>
<name>A0AAV6M4E1_9ROSI</name>
<dbReference type="EMBL" id="JAGKQH010000017">
    <property type="protein sequence ID" value="KAG6575477.1"/>
    <property type="molecule type" value="Genomic_DNA"/>
</dbReference>
<gene>
    <name evidence="1" type="ORF">SDJN03_26116</name>
</gene>
<reference evidence="1 2" key="1">
    <citation type="journal article" date="2021" name="Hortic Res">
        <title>The domestication of Cucurbita argyrosperma as revealed by the genome of its wild relative.</title>
        <authorList>
            <person name="Barrera-Redondo J."/>
            <person name="Sanchez-de la Vega G."/>
            <person name="Aguirre-Liguori J.A."/>
            <person name="Castellanos-Morales G."/>
            <person name="Gutierrez-Guerrero Y.T."/>
            <person name="Aguirre-Dugua X."/>
            <person name="Aguirre-Planter E."/>
            <person name="Tenaillon M.I."/>
            <person name="Lira-Saade R."/>
            <person name="Eguiarte L.E."/>
        </authorList>
    </citation>
    <scope>NUCLEOTIDE SEQUENCE [LARGE SCALE GENOMIC DNA]</scope>
    <source>
        <strain evidence="1">JBR-2021</strain>
    </source>
</reference>
<evidence type="ECO:0000313" key="2">
    <source>
        <dbReference type="Proteomes" id="UP000685013"/>
    </source>
</evidence>
<feature type="non-terminal residue" evidence="1">
    <location>
        <position position="1"/>
    </location>
</feature>
<comment type="caution">
    <text evidence="1">The sequence shown here is derived from an EMBL/GenBank/DDBJ whole genome shotgun (WGS) entry which is preliminary data.</text>
</comment>
<dbReference type="AlphaFoldDB" id="A0AAV6M4E1"/>
<proteinExistence type="predicted"/>
<sequence length="121" mass="13495">MIRKWASPIHPDGRLPVALESVECDPTVQPFSYEAWGPVSRWAAGGPRLGPTSNSLVVQRNSNASGPPNSFSVPPILRFYPFRINRDQGSAPGRRWNSDSQACFSKINSHLHLRNRLPKSF</sequence>
<organism evidence="1 2">
    <name type="scientific">Cucurbita argyrosperma subsp. sororia</name>
    <dbReference type="NCBI Taxonomy" id="37648"/>
    <lineage>
        <taxon>Eukaryota</taxon>
        <taxon>Viridiplantae</taxon>
        <taxon>Streptophyta</taxon>
        <taxon>Embryophyta</taxon>
        <taxon>Tracheophyta</taxon>
        <taxon>Spermatophyta</taxon>
        <taxon>Magnoliopsida</taxon>
        <taxon>eudicotyledons</taxon>
        <taxon>Gunneridae</taxon>
        <taxon>Pentapetalae</taxon>
        <taxon>rosids</taxon>
        <taxon>fabids</taxon>
        <taxon>Cucurbitales</taxon>
        <taxon>Cucurbitaceae</taxon>
        <taxon>Cucurbiteae</taxon>
        <taxon>Cucurbita</taxon>
    </lineage>
</organism>
<keyword evidence="2" id="KW-1185">Reference proteome</keyword>
<accession>A0AAV6M4E1</accession>
<evidence type="ECO:0000313" key="1">
    <source>
        <dbReference type="EMBL" id="KAG6575477.1"/>
    </source>
</evidence>
<protein>
    <submittedName>
        <fullName evidence="1">Uncharacterized protein</fullName>
    </submittedName>
</protein>